<organism evidence="10 11">
    <name type="scientific">Acetobacterium paludosum</name>
    <dbReference type="NCBI Taxonomy" id="52693"/>
    <lineage>
        <taxon>Bacteria</taxon>
        <taxon>Bacillati</taxon>
        <taxon>Bacillota</taxon>
        <taxon>Clostridia</taxon>
        <taxon>Eubacteriales</taxon>
        <taxon>Eubacteriaceae</taxon>
        <taxon>Acetobacterium</taxon>
    </lineage>
</organism>
<dbReference type="GO" id="GO:0005886">
    <property type="term" value="C:plasma membrane"/>
    <property type="evidence" value="ECO:0007669"/>
    <property type="project" value="TreeGrafter"/>
</dbReference>
<keyword evidence="3" id="KW-0132">Cell division</keyword>
<dbReference type="Gene3D" id="3.10.20.310">
    <property type="entry name" value="membrane protein fhac"/>
    <property type="match status" value="1"/>
</dbReference>
<sequence>MKRSKKEKVKEKPQLYELSKEELREQRRQQRKIKKRKRIIKSLIVILVILGIIGGLSFASYEAVKQGFFNVSEIEVVGNEIVDDQTVIDASGIQIGESIFFVDINKANYSISSLLNLDDLVISKVMPNKILISLKESTPICAVNDGNNVFYLTRDKKLIENSGYLRKTDIPLVFGCESVNAPGIGQKVVIEPFWRFDTVMNVLIDLKDSGYLEKISEVRMTDNNTYEIVTKNGTIFSFWDYNNYSENENYILNNLAENTSNMLINLTVGTKPVIKAR</sequence>
<evidence type="ECO:0000256" key="4">
    <source>
        <dbReference type="ARBA" id="ARBA00022692"/>
    </source>
</evidence>
<comment type="subcellular location">
    <subcellularLocation>
        <location evidence="1">Membrane</location>
    </subcellularLocation>
</comment>
<name>A0A923HTK7_9FIRM</name>
<evidence type="ECO:0000256" key="6">
    <source>
        <dbReference type="ARBA" id="ARBA00023136"/>
    </source>
</evidence>
<gene>
    <name evidence="10" type="ORF">GH810_01280</name>
</gene>
<keyword evidence="6 8" id="KW-0472">Membrane</keyword>
<feature type="domain" description="POTRA" evidence="9">
    <location>
        <begin position="69"/>
        <end position="137"/>
    </location>
</feature>
<dbReference type="InterPro" id="IPR013685">
    <property type="entry name" value="POTRA_FtsQ_type"/>
</dbReference>
<comment type="caution">
    <text evidence="10">The sequence shown here is derived from an EMBL/GenBank/DDBJ whole genome shotgun (WGS) entry which is preliminary data.</text>
</comment>
<keyword evidence="11" id="KW-1185">Reference proteome</keyword>
<dbReference type="RefSeq" id="WP_148565566.1">
    <property type="nucleotide sequence ID" value="NZ_RXYA01000001.1"/>
</dbReference>
<evidence type="ECO:0000259" key="9">
    <source>
        <dbReference type="PROSITE" id="PS51779"/>
    </source>
</evidence>
<dbReference type="InterPro" id="IPR050487">
    <property type="entry name" value="FtsQ_DivIB"/>
</dbReference>
<evidence type="ECO:0000256" key="3">
    <source>
        <dbReference type="ARBA" id="ARBA00022618"/>
    </source>
</evidence>
<keyword evidence="4 8" id="KW-0812">Transmembrane</keyword>
<accession>A0A923HTK7</accession>
<dbReference type="AlphaFoldDB" id="A0A923HTK7"/>
<evidence type="ECO:0000256" key="2">
    <source>
        <dbReference type="ARBA" id="ARBA00022475"/>
    </source>
</evidence>
<dbReference type="PANTHER" id="PTHR37820">
    <property type="entry name" value="CELL DIVISION PROTEIN DIVIB"/>
    <property type="match status" value="1"/>
</dbReference>
<protein>
    <submittedName>
        <fullName evidence="10">FtsQ-type POTRA domain-containing protein</fullName>
    </submittedName>
</protein>
<dbReference type="PANTHER" id="PTHR37820:SF1">
    <property type="entry name" value="CELL DIVISION PROTEIN FTSQ"/>
    <property type="match status" value="1"/>
</dbReference>
<dbReference type="InterPro" id="IPR034746">
    <property type="entry name" value="POTRA"/>
</dbReference>
<evidence type="ECO:0000256" key="8">
    <source>
        <dbReference type="SAM" id="Phobius"/>
    </source>
</evidence>
<dbReference type="PROSITE" id="PS51779">
    <property type="entry name" value="POTRA"/>
    <property type="match status" value="1"/>
</dbReference>
<keyword evidence="7" id="KW-0131">Cell cycle</keyword>
<reference evidence="10" key="1">
    <citation type="submission" date="2019-10" db="EMBL/GenBank/DDBJ databases">
        <authorList>
            <person name="Ross D.E."/>
            <person name="Gulliver D."/>
        </authorList>
    </citation>
    <scope>NUCLEOTIDE SEQUENCE</scope>
    <source>
        <strain evidence="10">DER-2019</strain>
    </source>
</reference>
<keyword evidence="5 8" id="KW-1133">Transmembrane helix</keyword>
<evidence type="ECO:0000256" key="7">
    <source>
        <dbReference type="ARBA" id="ARBA00023306"/>
    </source>
</evidence>
<keyword evidence="2" id="KW-1003">Cell membrane</keyword>
<dbReference type="OrthoDB" id="1777867at2"/>
<dbReference type="EMBL" id="WJBD01000001">
    <property type="protein sequence ID" value="MBC3886947.1"/>
    <property type="molecule type" value="Genomic_DNA"/>
</dbReference>
<evidence type="ECO:0000256" key="1">
    <source>
        <dbReference type="ARBA" id="ARBA00004370"/>
    </source>
</evidence>
<evidence type="ECO:0000313" key="11">
    <source>
        <dbReference type="Proteomes" id="UP000616595"/>
    </source>
</evidence>
<proteinExistence type="predicted"/>
<dbReference type="GO" id="GO:0051301">
    <property type="term" value="P:cell division"/>
    <property type="evidence" value="ECO:0007669"/>
    <property type="project" value="UniProtKB-KW"/>
</dbReference>
<feature type="transmembrane region" description="Helical" evidence="8">
    <location>
        <begin position="39"/>
        <end position="61"/>
    </location>
</feature>
<reference evidence="10" key="2">
    <citation type="submission" date="2020-10" db="EMBL/GenBank/DDBJ databases">
        <title>Comparative genomics of the Acetobacterium genus.</title>
        <authorList>
            <person name="Marshall C."/>
            <person name="May H."/>
            <person name="Norman S."/>
        </authorList>
    </citation>
    <scope>NUCLEOTIDE SEQUENCE</scope>
    <source>
        <strain evidence="10">DER-2019</strain>
    </source>
</reference>
<evidence type="ECO:0000313" key="10">
    <source>
        <dbReference type="EMBL" id="MBC3886947.1"/>
    </source>
</evidence>
<evidence type="ECO:0000256" key="5">
    <source>
        <dbReference type="ARBA" id="ARBA00022989"/>
    </source>
</evidence>
<dbReference type="Pfam" id="PF08478">
    <property type="entry name" value="POTRA_1"/>
    <property type="match status" value="1"/>
</dbReference>
<dbReference type="Proteomes" id="UP000616595">
    <property type="component" value="Unassembled WGS sequence"/>
</dbReference>